<evidence type="ECO:0000259" key="5">
    <source>
        <dbReference type="Pfam" id="PF00884"/>
    </source>
</evidence>
<dbReference type="AlphaFoldDB" id="A0A5C6DSF6"/>
<dbReference type="InterPro" id="IPR017850">
    <property type="entry name" value="Alkaline_phosphatase_core_sf"/>
</dbReference>
<evidence type="ECO:0000256" key="2">
    <source>
        <dbReference type="ARBA" id="ARBA00022723"/>
    </source>
</evidence>
<organism evidence="6 7">
    <name type="scientific">Novipirellula aureliae</name>
    <dbReference type="NCBI Taxonomy" id="2527966"/>
    <lineage>
        <taxon>Bacteria</taxon>
        <taxon>Pseudomonadati</taxon>
        <taxon>Planctomycetota</taxon>
        <taxon>Planctomycetia</taxon>
        <taxon>Pirellulales</taxon>
        <taxon>Pirellulaceae</taxon>
        <taxon>Novipirellula</taxon>
    </lineage>
</organism>
<keyword evidence="3 6" id="KW-0378">Hydrolase</keyword>
<sequence length="499" mass="55788">MNDFSPNLRNTLLFVLLVVWWSPTEAAEGRPNIIVIMADDLGYTDVGCYGCKDIRTPNIDQLAADGVRFSSAYVTWNMCGPSRAGFLTGRVQSTFGYYRNVDNPYDPAQGLPKIPTIASLLQKQGYVTGGVGKWHMGTADHQHPNAMGFDDWFGFLGGGRMYYPLDHPSYQGRFTPLKRPLHHKYVQHTMPVIHNNKVVTWEQYLTRELTDAGVAFLERNHNEPFFLFLSYNAPHLDLEAPQETIAKYPEDKMTKIPGVTAKSRSIYAAMVDEMDQGIGKLLAKVDALGLEDNTVVWFLSDNGGMRKTSDNRPLRGNKGNSYEGGLRVPMIVKWPGEAPAGKVLVAPVTSLDIGATSLVMAGGDPKTSGLHGKDIRPYISGQSDQTPHNVLFWHTGRYKEPSGVMREGDYKLLYSGNKTELYNLKDDLSETTNLAASEPERVKTMLARWKQWASDSQPELWGNSGKVIQYANYEWLKGSPHYEETKNGMSRSKAVNDYD</sequence>
<dbReference type="GO" id="GO:0046872">
    <property type="term" value="F:metal ion binding"/>
    <property type="evidence" value="ECO:0007669"/>
    <property type="project" value="UniProtKB-KW"/>
</dbReference>
<evidence type="ECO:0000313" key="6">
    <source>
        <dbReference type="EMBL" id="TWU38847.1"/>
    </source>
</evidence>
<dbReference type="PANTHER" id="PTHR42693">
    <property type="entry name" value="ARYLSULFATASE FAMILY MEMBER"/>
    <property type="match status" value="1"/>
</dbReference>
<accession>A0A5C6DSF6</accession>
<protein>
    <submittedName>
        <fullName evidence="6">Arylsulfatase</fullName>
        <ecNumber evidence="6">3.1.6.1</ecNumber>
    </submittedName>
</protein>
<dbReference type="PROSITE" id="PS00149">
    <property type="entry name" value="SULFATASE_2"/>
    <property type="match status" value="1"/>
</dbReference>
<comment type="caution">
    <text evidence="6">The sequence shown here is derived from an EMBL/GenBank/DDBJ whole genome shotgun (WGS) entry which is preliminary data.</text>
</comment>
<evidence type="ECO:0000256" key="3">
    <source>
        <dbReference type="ARBA" id="ARBA00022801"/>
    </source>
</evidence>
<dbReference type="OrthoDB" id="9783154at2"/>
<proteinExistence type="inferred from homology"/>
<feature type="domain" description="Sulfatase N-terminal" evidence="5">
    <location>
        <begin position="31"/>
        <end position="362"/>
    </location>
</feature>
<evidence type="ECO:0000313" key="7">
    <source>
        <dbReference type="Proteomes" id="UP000315471"/>
    </source>
</evidence>
<reference evidence="6 7" key="1">
    <citation type="submission" date="2019-02" db="EMBL/GenBank/DDBJ databases">
        <title>Deep-cultivation of Planctomycetes and their phenomic and genomic characterization uncovers novel biology.</title>
        <authorList>
            <person name="Wiegand S."/>
            <person name="Jogler M."/>
            <person name="Boedeker C."/>
            <person name="Pinto D."/>
            <person name="Vollmers J."/>
            <person name="Rivas-Marin E."/>
            <person name="Kohn T."/>
            <person name="Peeters S.H."/>
            <person name="Heuer A."/>
            <person name="Rast P."/>
            <person name="Oberbeckmann S."/>
            <person name="Bunk B."/>
            <person name="Jeske O."/>
            <person name="Meyerdierks A."/>
            <person name="Storesund J.E."/>
            <person name="Kallscheuer N."/>
            <person name="Luecker S."/>
            <person name="Lage O.M."/>
            <person name="Pohl T."/>
            <person name="Merkel B.J."/>
            <person name="Hornburger P."/>
            <person name="Mueller R.-W."/>
            <person name="Bruemmer F."/>
            <person name="Labrenz M."/>
            <person name="Spormann A.M."/>
            <person name="Op Den Camp H."/>
            <person name="Overmann J."/>
            <person name="Amann R."/>
            <person name="Jetten M.S.M."/>
            <person name="Mascher T."/>
            <person name="Medema M.H."/>
            <person name="Devos D.P."/>
            <person name="Kaster A.-K."/>
            <person name="Ovreas L."/>
            <person name="Rohde M."/>
            <person name="Galperin M.Y."/>
            <person name="Jogler C."/>
        </authorList>
    </citation>
    <scope>NUCLEOTIDE SEQUENCE [LARGE SCALE GENOMIC DNA]</scope>
    <source>
        <strain evidence="6 7">Q31b</strain>
    </source>
</reference>
<gene>
    <name evidence="6" type="primary">atsA_35</name>
    <name evidence="6" type="ORF">Q31b_39250</name>
</gene>
<dbReference type="Gene3D" id="3.30.1120.10">
    <property type="match status" value="1"/>
</dbReference>
<dbReference type="InterPro" id="IPR050738">
    <property type="entry name" value="Sulfatase"/>
</dbReference>
<dbReference type="PANTHER" id="PTHR42693:SF53">
    <property type="entry name" value="ENDO-4-O-SULFATASE"/>
    <property type="match status" value="1"/>
</dbReference>
<evidence type="ECO:0000256" key="4">
    <source>
        <dbReference type="ARBA" id="ARBA00022837"/>
    </source>
</evidence>
<evidence type="ECO:0000256" key="1">
    <source>
        <dbReference type="ARBA" id="ARBA00008779"/>
    </source>
</evidence>
<dbReference type="InterPro" id="IPR024607">
    <property type="entry name" value="Sulfatase_CS"/>
</dbReference>
<dbReference type="EC" id="3.1.6.1" evidence="6"/>
<dbReference type="Proteomes" id="UP000315471">
    <property type="component" value="Unassembled WGS sequence"/>
</dbReference>
<dbReference type="GO" id="GO:0004065">
    <property type="term" value="F:arylsulfatase activity"/>
    <property type="evidence" value="ECO:0007669"/>
    <property type="project" value="UniProtKB-EC"/>
</dbReference>
<dbReference type="RefSeq" id="WP_146601155.1">
    <property type="nucleotide sequence ID" value="NZ_SJPY01000006.1"/>
</dbReference>
<dbReference type="InterPro" id="IPR000917">
    <property type="entry name" value="Sulfatase_N"/>
</dbReference>
<comment type="similarity">
    <text evidence="1">Belongs to the sulfatase family.</text>
</comment>
<keyword evidence="4" id="KW-0106">Calcium</keyword>
<dbReference type="SUPFAM" id="SSF53649">
    <property type="entry name" value="Alkaline phosphatase-like"/>
    <property type="match status" value="1"/>
</dbReference>
<dbReference type="Pfam" id="PF00884">
    <property type="entry name" value="Sulfatase"/>
    <property type="match status" value="1"/>
</dbReference>
<keyword evidence="2" id="KW-0479">Metal-binding</keyword>
<keyword evidence="7" id="KW-1185">Reference proteome</keyword>
<name>A0A5C6DSF6_9BACT</name>
<dbReference type="EMBL" id="SJPY01000006">
    <property type="protein sequence ID" value="TWU38847.1"/>
    <property type="molecule type" value="Genomic_DNA"/>
</dbReference>
<dbReference type="Gene3D" id="3.40.720.10">
    <property type="entry name" value="Alkaline Phosphatase, subunit A"/>
    <property type="match status" value="1"/>
</dbReference>